<evidence type="ECO:0000313" key="5">
    <source>
        <dbReference type="EMBL" id="CBN75022.1"/>
    </source>
</evidence>
<reference evidence="5 6" key="1">
    <citation type="journal article" date="2010" name="Nature">
        <title>The Ectocarpus genome and the independent evolution of multicellularity in brown algae.</title>
        <authorList>
            <person name="Cock J.M."/>
            <person name="Sterck L."/>
            <person name="Rouze P."/>
            <person name="Scornet D."/>
            <person name="Allen A.E."/>
            <person name="Amoutzias G."/>
            <person name="Anthouard V."/>
            <person name="Artiguenave F."/>
            <person name="Aury J.M."/>
            <person name="Badger J.H."/>
            <person name="Beszteri B."/>
            <person name="Billiau K."/>
            <person name="Bonnet E."/>
            <person name="Bothwell J.H."/>
            <person name="Bowler C."/>
            <person name="Boyen C."/>
            <person name="Brownlee C."/>
            <person name="Carrano C.J."/>
            <person name="Charrier B."/>
            <person name="Cho G.Y."/>
            <person name="Coelho S.M."/>
            <person name="Collen J."/>
            <person name="Corre E."/>
            <person name="Da Silva C."/>
            <person name="Delage L."/>
            <person name="Delaroque N."/>
            <person name="Dittami S.M."/>
            <person name="Doulbeau S."/>
            <person name="Elias M."/>
            <person name="Farnham G."/>
            <person name="Gachon C.M."/>
            <person name="Gschloessl B."/>
            <person name="Heesch S."/>
            <person name="Jabbari K."/>
            <person name="Jubin C."/>
            <person name="Kawai H."/>
            <person name="Kimura K."/>
            <person name="Kloareg B."/>
            <person name="Kupper F.C."/>
            <person name="Lang D."/>
            <person name="Le Bail A."/>
            <person name="Leblanc C."/>
            <person name="Lerouge P."/>
            <person name="Lohr M."/>
            <person name="Lopez P.J."/>
            <person name="Martens C."/>
            <person name="Maumus F."/>
            <person name="Michel G."/>
            <person name="Miranda-Saavedra D."/>
            <person name="Morales J."/>
            <person name="Moreau H."/>
            <person name="Motomura T."/>
            <person name="Nagasato C."/>
            <person name="Napoli C.A."/>
            <person name="Nelson D.R."/>
            <person name="Nyvall-Collen P."/>
            <person name="Peters A.F."/>
            <person name="Pommier C."/>
            <person name="Potin P."/>
            <person name="Poulain J."/>
            <person name="Quesneville H."/>
            <person name="Read B."/>
            <person name="Rensing S.A."/>
            <person name="Ritter A."/>
            <person name="Rousvoal S."/>
            <person name="Samanta M."/>
            <person name="Samson G."/>
            <person name="Schroeder D.C."/>
            <person name="Segurens B."/>
            <person name="Strittmatter M."/>
            <person name="Tonon T."/>
            <person name="Tregear J.W."/>
            <person name="Valentin K."/>
            <person name="von Dassow P."/>
            <person name="Yamagishi T."/>
            <person name="Van de Peer Y."/>
            <person name="Wincker P."/>
        </authorList>
    </citation>
    <scope>NUCLEOTIDE SEQUENCE [LARGE SCALE GENOMIC DNA]</scope>
    <source>
        <strain evidence="6">Ec32 / CCAP1310/4</strain>
    </source>
</reference>
<proteinExistence type="predicted"/>
<dbReference type="CDD" id="cd00051">
    <property type="entry name" value="EFh"/>
    <property type="match status" value="2"/>
</dbReference>
<dbReference type="InterPro" id="IPR002048">
    <property type="entry name" value="EF_hand_dom"/>
</dbReference>
<dbReference type="FunFam" id="1.10.238.10:FF:000527">
    <property type="entry name" value="Calmodulin-3"/>
    <property type="match status" value="1"/>
</dbReference>
<dbReference type="PROSITE" id="PS50222">
    <property type="entry name" value="EF_HAND_2"/>
    <property type="match status" value="4"/>
</dbReference>
<dbReference type="InterPro" id="IPR011992">
    <property type="entry name" value="EF-hand-dom_pair"/>
</dbReference>
<protein>
    <recommendedName>
        <fullName evidence="1">Calmodulin</fullName>
    </recommendedName>
</protein>
<dbReference type="EMBL" id="FN649741">
    <property type="protein sequence ID" value="CBN75022.1"/>
    <property type="molecule type" value="Genomic_DNA"/>
</dbReference>
<dbReference type="Pfam" id="PF13499">
    <property type="entry name" value="EF-hand_7"/>
    <property type="match status" value="2"/>
</dbReference>
<feature type="domain" description="EF-hand" evidence="4">
    <location>
        <begin position="98"/>
        <end position="133"/>
    </location>
</feature>
<dbReference type="InterPro" id="IPR018247">
    <property type="entry name" value="EF_Hand_1_Ca_BS"/>
</dbReference>
<dbReference type="AlphaFoldDB" id="D8LRB7"/>
<feature type="domain" description="EF-hand" evidence="4">
    <location>
        <begin position="72"/>
        <end position="97"/>
    </location>
</feature>
<name>D8LRB7_ECTSI</name>
<dbReference type="PROSITE" id="PS00018">
    <property type="entry name" value="EF_HAND_1"/>
    <property type="match status" value="4"/>
</dbReference>
<dbReference type="PANTHER" id="PTHR23048:SF0">
    <property type="entry name" value="CALMODULIN LIKE 3"/>
    <property type="match status" value="1"/>
</dbReference>
<dbReference type="SUPFAM" id="SSF47473">
    <property type="entry name" value="EF-hand"/>
    <property type="match status" value="1"/>
</dbReference>
<evidence type="ECO:0000256" key="1">
    <source>
        <dbReference type="ARBA" id="ARBA00020786"/>
    </source>
</evidence>
<keyword evidence="3" id="KW-0106">Calcium</keyword>
<keyword evidence="2" id="KW-0677">Repeat</keyword>
<evidence type="ECO:0000256" key="3">
    <source>
        <dbReference type="ARBA" id="ARBA00022837"/>
    </source>
</evidence>
<evidence type="ECO:0000256" key="2">
    <source>
        <dbReference type="ARBA" id="ARBA00022737"/>
    </source>
</evidence>
<feature type="domain" description="EF-hand" evidence="4">
    <location>
        <begin position="171"/>
        <end position="203"/>
    </location>
</feature>
<sequence>MPAAQIVLVQYKWKVQKVYILHRKHSPQRSRRHRQQSATLPNGRLRRRPSLTLCVKFAGWSNKCRSSLSRTKLCDVNGDGSVTKSELKDALWSLGQNPTEEETDHIFREYDADKTGTLDFNEFRLLMTARLTYKNTRAEFEDAFRAIDHNKDGKVDITELNRLMVATGFGLTNQELKEIFGFFDSDGSGKVDMAEFLDYMMDA</sequence>
<dbReference type="STRING" id="2880.D8LRB7"/>
<accession>D8LRB7</accession>
<keyword evidence="6" id="KW-1185">Reference proteome</keyword>
<gene>
    <name evidence="5" type="ORF">Esi_0064_0077</name>
</gene>
<dbReference type="PANTHER" id="PTHR23048">
    <property type="entry name" value="MYOSIN LIGHT CHAIN 1, 3"/>
    <property type="match status" value="1"/>
</dbReference>
<dbReference type="eggNOG" id="KOG0027">
    <property type="taxonomic scope" value="Eukaryota"/>
</dbReference>
<dbReference type="OrthoDB" id="61834at2759"/>
<dbReference type="GO" id="GO:0016460">
    <property type="term" value="C:myosin II complex"/>
    <property type="evidence" value="ECO:0007669"/>
    <property type="project" value="TreeGrafter"/>
</dbReference>
<dbReference type="InterPro" id="IPR050230">
    <property type="entry name" value="CALM/Myosin/TropC-like"/>
</dbReference>
<feature type="domain" description="EF-hand" evidence="4">
    <location>
        <begin position="135"/>
        <end position="170"/>
    </location>
</feature>
<dbReference type="Gene3D" id="1.10.238.10">
    <property type="entry name" value="EF-hand"/>
    <property type="match status" value="2"/>
</dbReference>
<evidence type="ECO:0000313" key="6">
    <source>
        <dbReference type="Proteomes" id="UP000002630"/>
    </source>
</evidence>
<organism evidence="5 6">
    <name type="scientific">Ectocarpus siliculosus</name>
    <name type="common">Brown alga</name>
    <name type="synonym">Conferva siliculosa</name>
    <dbReference type="NCBI Taxonomy" id="2880"/>
    <lineage>
        <taxon>Eukaryota</taxon>
        <taxon>Sar</taxon>
        <taxon>Stramenopiles</taxon>
        <taxon>Ochrophyta</taxon>
        <taxon>PX clade</taxon>
        <taxon>Phaeophyceae</taxon>
        <taxon>Ectocarpales</taxon>
        <taxon>Ectocarpaceae</taxon>
        <taxon>Ectocarpus</taxon>
    </lineage>
</organism>
<dbReference type="Proteomes" id="UP000002630">
    <property type="component" value="Linkage Group LG16"/>
</dbReference>
<dbReference type="SMART" id="SM00054">
    <property type="entry name" value="EFh"/>
    <property type="match status" value="4"/>
</dbReference>
<evidence type="ECO:0000259" key="4">
    <source>
        <dbReference type="PROSITE" id="PS50222"/>
    </source>
</evidence>
<dbReference type="EMBL" id="FN648863">
    <property type="protein sequence ID" value="CBN75022.1"/>
    <property type="molecule type" value="Genomic_DNA"/>
</dbReference>
<dbReference type="InParanoid" id="D8LRB7"/>
<dbReference type="OMA" id="EETDHIF"/>
<dbReference type="GO" id="GO:0005509">
    <property type="term" value="F:calcium ion binding"/>
    <property type="evidence" value="ECO:0007669"/>
    <property type="project" value="InterPro"/>
</dbReference>